<evidence type="ECO:0000256" key="9">
    <source>
        <dbReference type="RuleBase" id="RU366031"/>
    </source>
</evidence>
<evidence type="ECO:0000259" key="10">
    <source>
        <dbReference type="Pfam" id="PF02602"/>
    </source>
</evidence>
<dbReference type="KEGG" id="vos:KNV97_19240"/>
<dbReference type="AlphaFoldDB" id="A0A975U9L8"/>
<dbReference type="InterPro" id="IPR036108">
    <property type="entry name" value="4pyrrol_syn_uPrphyn_synt_sf"/>
</dbReference>
<dbReference type="PANTHER" id="PTHR38042">
    <property type="entry name" value="UROPORPHYRINOGEN-III SYNTHASE, CHLOROPLASTIC"/>
    <property type="match status" value="1"/>
</dbReference>
<comment type="pathway">
    <text evidence="1 9">Porphyrin-containing compound metabolism; protoporphyrin-IX biosynthesis; coproporphyrinogen-III from 5-aminolevulinate: step 3/4.</text>
</comment>
<dbReference type="EMBL" id="CP076643">
    <property type="protein sequence ID" value="QXO17480.1"/>
    <property type="molecule type" value="Genomic_DNA"/>
</dbReference>
<dbReference type="RefSeq" id="WP_136487315.1">
    <property type="nucleotide sequence ID" value="NZ_CP076643.1"/>
</dbReference>
<dbReference type="GO" id="GO:0006780">
    <property type="term" value="P:uroporphyrinogen III biosynthetic process"/>
    <property type="evidence" value="ECO:0007669"/>
    <property type="project" value="UniProtKB-UniRule"/>
</dbReference>
<reference evidence="11" key="1">
    <citation type="submission" date="2021-06" db="EMBL/GenBank/DDBJ databases">
        <title>Vibrio nov. sp., novel gut bacterium isolated from Yellow Sea oyster.</title>
        <authorList>
            <person name="Muhammad N."/>
            <person name="Nguyen T.H."/>
            <person name="Lee Y.-J."/>
            <person name="Ko J."/>
            <person name="Kim S.-G."/>
        </authorList>
    </citation>
    <scope>NUCLEOTIDE SEQUENCE</scope>
    <source>
        <strain evidence="11">OG9-811</strain>
    </source>
</reference>
<proteinExistence type="inferred from homology"/>
<evidence type="ECO:0000256" key="2">
    <source>
        <dbReference type="ARBA" id="ARBA00008133"/>
    </source>
</evidence>
<evidence type="ECO:0000256" key="3">
    <source>
        <dbReference type="ARBA" id="ARBA00013109"/>
    </source>
</evidence>
<evidence type="ECO:0000256" key="4">
    <source>
        <dbReference type="ARBA" id="ARBA00023239"/>
    </source>
</evidence>
<dbReference type="NCBIfam" id="NF004585">
    <property type="entry name" value="PRK05928.2-2"/>
    <property type="match status" value="1"/>
</dbReference>
<sequence>MAVLVTRPDTQGKELCQQLVALGIPALHQPLIGIEAGADLPQLPQALLHCDYVLAVSQHAVLLSQQFLHAQQLKWPASPRYLAVGQKTAQLLSKVCAQPVHYPDISDSEHLLALPELHHVRGQRIEILRGNGGRELIYDTLCARGAMVRYREVYQRVDLPFSAPTSVARWQQAQVDTLVITSSHQLMFFVSQLTGADLNWALSLKLLVPSDRIAHDAQRLGFSHVVTTGSAANQDLVAALQP</sequence>
<evidence type="ECO:0000256" key="1">
    <source>
        <dbReference type="ARBA" id="ARBA00004772"/>
    </source>
</evidence>
<dbReference type="EC" id="4.2.1.75" evidence="3 9"/>
<evidence type="ECO:0000256" key="6">
    <source>
        <dbReference type="ARBA" id="ARBA00037589"/>
    </source>
</evidence>
<evidence type="ECO:0000313" key="12">
    <source>
        <dbReference type="Proteomes" id="UP000694232"/>
    </source>
</evidence>
<evidence type="ECO:0000256" key="8">
    <source>
        <dbReference type="ARBA" id="ARBA00048617"/>
    </source>
</evidence>
<protein>
    <recommendedName>
        <fullName evidence="7 9">Uroporphyrinogen-III synthase</fullName>
        <ecNumber evidence="3 9">4.2.1.75</ecNumber>
    </recommendedName>
</protein>
<dbReference type="Pfam" id="PF02602">
    <property type="entry name" value="HEM4"/>
    <property type="match status" value="1"/>
</dbReference>
<dbReference type="GO" id="GO:0004852">
    <property type="term" value="F:uroporphyrinogen-III synthase activity"/>
    <property type="evidence" value="ECO:0007669"/>
    <property type="project" value="UniProtKB-UniRule"/>
</dbReference>
<comment type="catalytic activity">
    <reaction evidence="8 9">
        <text>hydroxymethylbilane = uroporphyrinogen III + H2O</text>
        <dbReference type="Rhea" id="RHEA:18965"/>
        <dbReference type="ChEBI" id="CHEBI:15377"/>
        <dbReference type="ChEBI" id="CHEBI:57308"/>
        <dbReference type="ChEBI" id="CHEBI:57845"/>
        <dbReference type="EC" id="4.2.1.75"/>
    </reaction>
</comment>
<gene>
    <name evidence="11" type="ORF">KNV97_19240</name>
</gene>
<comment type="similarity">
    <text evidence="2 9">Belongs to the uroporphyrinogen-III synthase family.</text>
</comment>
<dbReference type="InterPro" id="IPR003754">
    <property type="entry name" value="4pyrrol_synth_uPrphyn_synth"/>
</dbReference>
<evidence type="ECO:0000256" key="5">
    <source>
        <dbReference type="ARBA" id="ARBA00023244"/>
    </source>
</evidence>
<dbReference type="InterPro" id="IPR039793">
    <property type="entry name" value="UROS/Hem4"/>
</dbReference>
<organism evidence="11 12">
    <name type="scientific">Vibrio ostreae</name>
    <dbReference type="NCBI Taxonomy" id="2841925"/>
    <lineage>
        <taxon>Bacteria</taxon>
        <taxon>Pseudomonadati</taxon>
        <taxon>Pseudomonadota</taxon>
        <taxon>Gammaproteobacteria</taxon>
        <taxon>Vibrionales</taxon>
        <taxon>Vibrionaceae</taxon>
        <taxon>Vibrio</taxon>
    </lineage>
</organism>
<accession>A0A975U9L8</accession>
<keyword evidence="5 9" id="KW-0627">Porphyrin biosynthesis</keyword>
<dbReference type="GO" id="GO:0006782">
    <property type="term" value="P:protoporphyrinogen IX biosynthetic process"/>
    <property type="evidence" value="ECO:0007669"/>
    <property type="project" value="UniProtKB-UniRule"/>
</dbReference>
<keyword evidence="4 9" id="KW-0456">Lyase</keyword>
<dbReference type="SUPFAM" id="SSF69618">
    <property type="entry name" value="HemD-like"/>
    <property type="match status" value="1"/>
</dbReference>
<dbReference type="PANTHER" id="PTHR38042:SF1">
    <property type="entry name" value="UROPORPHYRINOGEN-III SYNTHASE, CHLOROPLASTIC"/>
    <property type="match status" value="1"/>
</dbReference>
<evidence type="ECO:0000313" key="11">
    <source>
        <dbReference type="EMBL" id="QXO17480.1"/>
    </source>
</evidence>
<dbReference type="Proteomes" id="UP000694232">
    <property type="component" value="Chromosome 1"/>
</dbReference>
<name>A0A975U9L8_9VIBR</name>
<keyword evidence="12" id="KW-1185">Reference proteome</keyword>
<dbReference type="CDD" id="cd06578">
    <property type="entry name" value="HemD"/>
    <property type="match status" value="1"/>
</dbReference>
<dbReference type="Gene3D" id="3.40.50.10090">
    <property type="match status" value="2"/>
</dbReference>
<feature type="domain" description="Tetrapyrrole biosynthesis uroporphyrinogen III synthase" evidence="10">
    <location>
        <begin position="15"/>
        <end position="237"/>
    </location>
</feature>
<comment type="function">
    <text evidence="6 9">Catalyzes cyclization of the linear tetrapyrrole, hydroxymethylbilane, to the macrocyclic uroporphyrinogen III.</text>
</comment>
<evidence type="ECO:0000256" key="7">
    <source>
        <dbReference type="ARBA" id="ARBA00040167"/>
    </source>
</evidence>